<dbReference type="AlphaFoldDB" id="A0A6H9WDE7"/>
<evidence type="ECO:0000256" key="5">
    <source>
        <dbReference type="ARBA" id="ARBA00022989"/>
    </source>
</evidence>
<dbReference type="PANTHER" id="PTHR32024:SF1">
    <property type="entry name" value="KTR SYSTEM POTASSIUM UPTAKE PROTEIN B"/>
    <property type="match status" value="1"/>
</dbReference>
<dbReference type="GO" id="GO:0008324">
    <property type="term" value="F:monoatomic cation transmembrane transporter activity"/>
    <property type="evidence" value="ECO:0007669"/>
    <property type="project" value="InterPro"/>
</dbReference>
<dbReference type="EMBL" id="WBJY01000001">
    <property type="protein sequence ID" value="KAB1648929.1"/>
    <property type="molecule type" value="Genomic_DNA"/>
</dbReference>
<name>A0A6H9WDE7_9MICO</name>
<evidence type="ECO:0000256" key="2">
    <source>
        <dbReference type="ARBA" id="ARBA00022448"/>
    </source>
</evidence>
<dbReference type="GO" id="GO:0030001">
    <property type="term" value="P:metal ion transport"/>
    <property type="evidence" value="ECO:0007669"/>
    <property type="project" value="UniProtKB-ARBA"/>
</dbReference>
<keyword evidence="10" id="KW-1185">Reference proteome</keyword>
<keyword evidence="2" id="KW-0813">Transport</keyword>
<gene>
    <name evidence="9" type="ORF">F8O04_01090</name>
</gene>
<dbReference type="Proteomes" id="UP000431744">
    <property type="component" value="Unassembled WGS sequence"/>
</dbReference>
<evidence type="ECO:0000256" key="6">
    <source>
        <dbReference type="ARBA" id="ARBA00023065"/>
    </source>
</evidence>
<protein>
    <submittedName>
        <fullName evidence="9">TrkH family potassium uptake protein</fullName>
    </submittedName>
</protein>
<reference evidence="9 10" key="1">
    <citation type="submission" date="2019-09" db="EMBL/GenBank/DDBJ databases">
        <title>Phylogeny of genus Pseudoclavibacter and closely related genus.</title>
        <authorList>
            <person name="Li Y."/>
        </authorList>
    </citation>
    <scope>NUCLEOTIDE SEQUENCE [LARGE SCALE GENOMIC DNA]</scope>
    <source>
        <strain evidence="9 10">EGI 60007</strain>
    </source>
</reference>
<dbReference type="InterPro" id="IPR003445">
    <property type="entry name" value="Cat_transpt"/>
</dbReference>
<dbReference type="GO" id="GO:0005886">
    <property type="term" value="C:plasma membrane"/>
    <property type="evidence" value="ECO:0007669"/>
    <property type="project" value="UniProtKB-SubCell"/>
</dbReference>
<evidence type="ECO:0000256" key="1">
    <source>
        <dbReference type="ARBA" id="ARBA00004651"/>
    </source>
</evidence>
<keyword evidence="6" id="KW-0406">Ion transport</keyword>
<feature type="transmembrane region" description="Helical" evidence="8">
    <location>
        <begin position="435"/>
        <end position="456"/>
    </location>
</feature>
<feature type="transmembrane region" description="Helical" evidence="8">
    <location>
        <begin position="375"/>
        <end position="401"/>
    </location>
</feature>
<comment type="caution">
    <text evidence="9">The sequence shown here is derived from an EMBL/GenBank/DDBJ whole genome shotgun (WGS) entry which is preliminary data.</text>
</comment>
<evidence type="ECO:0000256" key="3">
    <source>
        <dbReference type="ARBA" id="ARBA00022475"/>
    </source>
</evidence>
<feature type="transmembrane region" description="Helical" evidence="8">
    <location>
        <begin position="219"/>
        <end position="242"/>
    </location>
</feature>
<sequence>MRHPSRRSDSPFGRIRDWIDHIAQGSPSRFAVVIFTGIIFLWTFLLSLPISSASGQVTPFHEALFTAVSTICVSGLVVVDMGAHWSMFGNAVVFIGMQVGAVGVLTLASIMGAVVTRRLGLRQRLMVASDQNPMRTHAGAVSESQAVRLGEIGAMIATVAISLVVIEAIIALMILPVFLSSGVSPLFAVWESFYYATSAFTNTGFTPNSAGLEPFQDNVWLLGCLSVAVFLGSLGFPVIFAFTRWFKTRQRASVHVKLTLITTVVLFVLGWGVITLLEYDNPETFGDLDAGMTFVQGGFLSAMTRSGGLSTIDIGALEPSTKLVIDMLMFVGGGSASTAGGIKVTTIAVLFLAAVAEARGATDIQVFRRRIPNDVLRLAVSVSLWGATIVAVSSVSLMHLAGADFQNALFESISAFATCGLSTGLSEQLPESGTYVLSATMWLGRVGTVTMAAALASSQRKQLYKMPEERIIVG</sequence>
<feature type="transmembrane region" description="Helical" evidence="8">
    <location>
        <begin position="63"/>
        <end position="85"/>
    </location>
</feature>
<dbReference type="Pfam" id="PF02386">
    <property type="entry name" value="TrkH"/>
    <property type="match status" value="1"/>
</dbReference>
<feature type="transmembrane region" description="Helical" evidence="8">
    <location>
        <begin position="254"/>
        <end position="274"/>
    </location>
</feature>
<keyword evidence="4 8" id="KW-0812">Transmembrane</keyword>
<evidence type="ECO:0000256" key="8">
    <source>
        <dbReference type="SAM" id="Phobius"/>
    </source>
</evidence>
<accession>A0A6H9WDE7</accession>
<organism evidence="9 10">
    <name type="scientific">Pseudoclavibacter endophyticus</name>
    <dbReference type="NCBI Taxonomy" id="1778590"/>
    <lineage>
        <taxon>Bacteria</taxon>
        <taxon>Bacillati</taxon>
        <taxon>Actinomycetota</taxon>
        <taxon>Actinomycetes</taxon>
        <taxon>Micrococcales</taxon>
        <taxon>Microbacteriaceae</taxon>
        <taxon>Pseudoclavibacter</taxon>
    </lineage>
</organism>
<dbReference type="PANTHER" id="PTHR32024">
    <property type="entry name" value="TRK SYSTEM POTASSIUM UPTAKE PROTEIN TRKG-RELATED"/>
    <property type="match status" value="1"/>
</dbReference>
<dbReference type="RefSeq" id="WP_158027483.1">
    <property type="nucleotide sequence ID" value="NZ_BMHG01000001.1"/>
</dbReference>
<evidence type="ECO:0000313" key="10">
    <source>
        <dbReference type="Proteomes" id="UP000431744"/>
    </source>
</evidence>
<comment type="subcellular location">
    <subcellularLocation>
        <location evidence="1">Cell membrane</location>
        <topology evidence="1">Multi-pass membrane protein</topology>
    </subcellularLocation>
</comment>
<feature type="transmembrane region" description="Helical" evidence="8">
    <location>
        <begin position="30"/>
        <end position="51"/>
    </location>
</feature>
<keyword evidence="3" id="KW-1003">Cell membrane</keyword>
<evidence type="ECO:0000313" key="9">
    <source>
        <dbReference type="EMBL" id="KAB1648929.1"/>
    </source>
</evidence>
<proteinExistence type="predicted"/>
<feature type="transmembrane region" description="Helical" evidence="8">
    <location>
        <begin position="152"/>
        <end position="179"/>
    </location>
</feature>
<evidence type="ECO:0000256" key="7">
    <source>
        <dbReference type="ARBA" id="ARBA00023136"/>
    </source>
</evidence>
<dbReference type="OrthoDB" id="9810952at2"/>
<feature type="transmembrane region" description="Helical" evidence="8">
    <location>
        <begin position="91"/>
        <end position="116"/>
    </location>
</feature>
<feature type="transmembrane region" description="Helical" evidence="8">
    <location>
        <begin position="327"/>
        <end position="354"/>
    </location>
</feature>
<evidence type="ECO:0000256" key="4">
    <source>
        <dbReference type="ARBA" id="ARBA00022692"/>
    </source>
</evidence>
<keyword evidence="7 8" id="KW-0472">Membrane</keyword>
<keyword evidence="5 8" id="KW-1133">Transmembrane helix</keyword>